<dbReference type="RefSeq" id="WP_147583054.1">
    <property type="nucleotide sequence ID" value="NZ_CP042831.1"/>
</dbReference>
<feature type="signal peptide" evidence="1">
    <location>
        <begin position="1"/>
        <end position="21"/>
    </location>
</feature>
<evidence type="ECO:0000256" key="1">
    <source>
        <dbReference type="SAM" id="SignalP"/>
    </source>
</evidence>
<evidence type="ECO:0008006" key="4">
    <source>
        <dbReference type="Google" id="ProtNLM"/>
    </source>
</evidence>
<evidence type="ECO:0000313" key="3">
    <source>
        <dbReference type="Proteomes" id="UP000321222"/>
    </source>
</evidence>
<accession>A0A5B9FXM7</accession>
<evidence type="ECO:0000313" key="2">
    <source>
        <dbReference type="EMBL" id="QEE49542.1"/>
    </source>
</evidence>
<dbReference type="KEGG" id="fak:FUA48_08100"/>
<dbReference type="Proteomes" id="UP000321222">
    <property type="component" value="Chromosome"/>
</dbReference>
<sequence>MKKNTLLLLLSVLFISCSPHTIVINSWRNKEKLKDKHIESIFIAVLTPHLDVQTTIENEIAYQVNQFGIKAYKSHNLFTKNFTKEEMPSQEELLRVLEVTNAKIFFTIRILDQKTSTSETTNNMFLPVYYNHGGIVDTFWYPSFKSPVNWSYTGLHEKNKSYYMETHLYDIETHELLWRATTKTFNPYDLEGLTKRYTEKILKKLERNKVIKKAEL</sequence>
<gene>
    <name evidence="2" type="ORF">FUA48_08100</name>
</gene>
<feature type="chain" id="PRO_5022861347" description="DUF4136 domain-containing protein" evidence="1">
    <location>
        <begin position="22"/>
        <end position="216"/>
    </location>
</feature>
<name>A0A5B9FXM7_9FLAO</name>
<dbReference type="AlphaFoldDB" id="A0A5B9FXM7"/>
<reference evidence="2 3" key="1">
    <citation type="submission" date="2019-08" db="EMBL/GenBank/DDBJ databases">
        <title>Flavobacterium alkalisoli sp. nov., isolated from rhizosphere soil of Suaeda salsa.</title>
        <authorList>
            <person name="Sun J.-Q."/>
            <person name="Xu L."/>
        </authorList>
    </citation>
    <scope>NUCLEOTIDE SEQUENCE [LARGE SCALE GENOMIC DNA]</scope>
    <source>
        <strain evidence="2 3">XS-5</strain>
    </source>
</reference>
<dbReference type="PROSITE" id="PS51257">
    <property type="entry name" value="PROKAR_LIPOPROTEIN"/>
    <property type="match status" value="1"/>
</dbReference>
<protein>
    <recommendedName>
        <fullName evidence="4">DUF4136 domain-containing protein</fullName>
    </recommendedName>
</protein>
<keyword evidence="1" id="KW-0732">Signal</keyword>
<dbReference type="OrthoDB" id="5432319at2"/>
<keyword evidence="3" id="KW-1185">Reference proteome</keyword>
<organism evidence="2 3">
    <name type="scientific">Flavobacterium alkalisoli</name>
    <dbReference type="NCBI Taxonomy" id="2602769"/>
    <lineage>
        <taxon>Bacteria</taxon>
        <taxon>Pseudomonadati</taxon>
        <taxon>Bacteroidota</taxon>
        <taxon>Flavobacteriia</taxon>
        <taxon>Flavobacteriales</taxon>
        <taxon>Flavobacteriaceae</taxon>
        <taxon>Flavobacterium</taxon>
    </lineage>
</organism>
<dbReference type="EMBL" id="CP042831">
    <property type="protein sequence ID" value="QEE49542.1"/>
    <property type="molecule type" value="Genomic_DNA"/>
</dbReference>
<proteinExistence type="predicted"/>